<gene>
    <name evidence="2" type="ORF">HGP29_11885</name>
</gene>
<dbReference type="GO" id="GO:0003824">
    <property type="term" value="F:catalytic activity"/>
    <property type="evidence" value="ECO:0007669"/>
    <property type="project" value="InterPro"/>
</dbReference>
<dbReference type="AlphaFoldDB" id="A0A7X8SKI4"/>
<dbReference type="Pfam" id="PF01507">
    <property type="entry name" value="PAPS_reduct"/>
    <property type="match status" value="1"/>
</dbReference>
<dbReference type="Proteomes" id="UP000585050">
    <property type="component" value="Unassembled WGS sequence"/>
</dbReference>
<dbReference type="InterPro" id="IPR050128">
    <property type="entry name" value="Sulfate_adenylyltrnsfr_sub2"/>
</dbReference>
<dbReference type="PANTHER" id="PTHR43196">
    <property type="entry name" value="SULFATE ADENYLYLTRANSFERASE SUBUNIT 2"/>
    <property type="match status" value="1"/>
</dbReference>
<comment type="caution">
    <text evidence="2">The sequence shown here is derived from an EMBL/GenBank/DDBJ whole genome shotgun (WGS) entry which is preliminary data.</text>
</comment>
<sequence length="391" mass="45540">MSNVRHLLGISGGKDSAALAIYLNKLYPKLDMQYYTCDTGRELQETYKLIDQLQIELNKDILQLDSVDLSNQNLESAFDYFLAQYGGLLPAQNMRWCTKKMKLDPFENWIGDVPTISYVGIRGDEDREGYISTKPNIQSIFPFRKNIWSEDVIKRVLDAKNEEQILEYYPKYLEGTKLEKAVKTFKKKLNFAFSKKQKVEALLNIDIKAFNKVVFDYLKTTELPVGQLDEFPLVENNEILVRNDIFQLIEESAVDLPGYYKPLDYVVDGEKGKYFRSRSGCFFCFYQQKIEWVWLLENHPKLFEKAKSYEKEGYSWIEGETLDDLAKPERVEAIKREHLKRKKRAYEKLYKSTDWQDAVLGEDNKRSTTSNASWLDELSDAEGDGCASCFI</sequence>
<dbReference type="EMBL" id="JABAIL010000003">
    <property type="protein sequence ID" value="NLR91914.1"/>
    <property type="molecule type" value="Genomic_DNA"/>
</dbReference>
<dbReference type="InterPro" id="IPR002500">
    <property type="entry name" value="PAPS_reduct_dom"/>
</dbReference>
<reference evidence="2 3" key="1">
    <citation type="submission" date="2020-04" db="EMBL/GenBank/DDBJ databases">
        <title>Flammeovirga sp. SR4, a novel species isolated from seawater.</title>
        <authorList>
            <person name="Wang X."/>
        </authorList>
    </citation>
    <scope>NUCLEOTIDE SEQUENCE [LARGE SCALE GENOMIC DNA]</scope>
    <source>
        <strain evidence="2 3">SR4</strain>
    </source>
</reference>
<organism evidence="2 3">
    <name type="scientific">Flammeovirga agarivorans</name>
    <dbReference type="NCBI Taxonomy" id="2726742"/>
    <lineage>
        <taxon>Bacteria</taxon>
        <taxon>Pseudomonadati</taxon>
        <taxon>Bacteroidota</taxon>
        <taxon>Cytophagia</taxon>
        <taxon>Cytophagales</taxon>
        <taxon>Flammeovirgaceae</taxon>
        <taxon>Flammeovirga</taxon>
    </lineage>
</organism>
<dbReference type="Gene3D" id="3.40.50.620">
    <property type="entry name" value="HUPs"/>
    <property type="match status" value="1"/>
</dbReference>
<evidence type="ECO:0000313" key="2">
    <source>
        <dbReference type="EMBL" id="NLR91914.1"/>
    </source>
</evidence>
<evidence type="ECO:0000259" key="1">
    <source>
        <dbReference type="Pfam" id="PF01507"/>
    </source>
</evidence>
<dbReference type="SUPFAM" id="SSF52402">
    <property type="entry name" value="Adenine nucleotide alpha hydrolases-like"/>
    <property type="match status" value="1"/>
</dbReference>
<accession>A0A7X8SKI4</accession>
<dbReference type="PANTHER" id="PTHR43196:SF2">
    <property type="entry name" value="PHOSPHOADENOSINE PHOSPHOSULFATE REDUCTASE"/>
    <property type="match status" value="1"/>
</dbReference>
<name>A0A7X8SKI4_9BACT</name>
<proteinExistence type="predicted"/>
<evidence type="ECO:0000313" key="3">
    <source>
        <dbReference type="Proteomes" id="UP000585050"/>
    </source>
</evidence>
<dbReference type="InterPro" id="IPR014729">
    <property type="entry name" value="Rossmann-like_a/b/a_fold"/>
</dbReference>
<dbReference type="RefSeq" id="WP_168882626.1">
    <property type="nucleotide sequence ID" value="NZ_JABAIL010000003.1"/>
</dbReference>
<protein>
    <submittedName>
        <fullName evidence="2">Phosphoadenosine phosphosulfate reductase family protein</fullName>
    </submittedName>
</protein>
<feature type="domain" description="Phosphoadenosine phosphosulphate reductase" evidence="1">
    <location>
        <begin position="8"/>
        <end position="127"/>
    </location>
</feature>
<keyword evidence="3" id="KW-1185">Reference proteome</keyword>